<evidence type="ECO:0000313" key="1">
    <source>
        <dbReference type="EMBL" id="MFD1366130.1"/>
    </source>
</evidence>
<name>A0ABW4A5W5_9ACTN</name>
<evidence type="ECO:0000313" key="2">
    <source>
        <dbReference type="Proteomes" id="UP001597183"/>
    </source>
</evidence>
<evidence type="ECO:0008006" key="3">
    <source>
        <dbReference type="Google" id="ProtNLM"/>
    </source>
</evidence>
<protein>
    <recommendedName>
        <fullName evidence="3">F5/8 type C domain-containing protein</fullName>
    </recommendedName>
</protein>
<reference evidence="2" key="1">
    <citation type="journal article" date="2019" name="Int. J. Syst. Evol. Microbiol.">
        <title>The Global Catalogue of Microorganisms (GCM) 10K type strain sequencing project: providing services to taxonomists for standard genome sequencing and annotation.</title>
        <authorList>
            <consortium name="The Broad Institute Genomics Platform"/>
            <consortium name="The Broad Institute Genome Sequencing Center for Infectious Disease"/>
            <person name="Wu L."/>
            <person name="Ma J."/>
        </authorList>
    </citation>
    <scope>NUCLEOTIDE SEQUENCE [LARGE SCALE GENOMIC DNA]</scope>
    <source>
        <strain evidence="2">CCM 7526</strain>
    </source>
</reference>
<accession>A0ABW4A5W5</accession>
<dbReference type="RefSeq" id="WP_317786588.1">
    <property type="nucleotide sequence ID" value="NZ_AP028461.1"/>
</dbReference>
<dbReference type="EMBL" id="JBHTMK010000016">
    <property type="protein sequence ID" value="MFD1366130.1"/>
    <property type="molecule type" value="Genomic_DNA"/>
</dbReference>
<organism evidence="1 2">
    <name type="scientific">Actinoplanes sichuanensis</name>
    <dbReference type="NCBI Taxonomy" id="512349"/>
    <lineage>
        <taxon>Bacteria</taxon>
        <taxon>Bacillati</taxon>
        <taxon>Actinomycetota</taxon>
        <taxon>Actinomycetes</taxon>
        <taxon>Micromonosporales</taxon>
        <taxon>Micromonosporaceae</taxon>
        <taxon>Actinoplanes</taxon>
    </lineage>
</organism>
<proteinExistence type="predicted"/>
<comment type="caution">
    <text evidence="1">The sequence shown here is derived from an EMBL/GenBank/DDBJ whole genome shotgun (WGS) entry which is preliminary data.</text>
</comment>
<sequence length="145" mass="15537">MSYRYHWGWFPESPQTVDAAPDGSATVAWTPEYPTYEIFNVVAISRDGAESDARRLYVEIVDPVVDYYGSWNEWSPNGGVGVPGRLGFSGAEVAAGTVTADATGAAEVRFTPATAHTWHTLTVTGHTADGTATQTVRYGFGSSRG</sequence>
<gene>
    <name evidence="1" type="ORF">ACFQ5G_12320</name>
</gene>
<keyword evidence="2" id="KW-1185">Reference proteome</keyword>
<dbReference type="Proteomes" id="UP001597183">
    <property type="component" value="Unassembled WGS sequence"/>
</dbReference>